<accession>A0A8T0G676</accession>
<evidence type="ECO:0000313" key="3">
    <source>
        <dbReference type="Proteomes" id="UP000822688"/>
    </source>
</evidence>
<dbReference type="EMBL" id="CM026433">
    <property type="protein sequence ID" value="KAG0553358.1"/>
    <property type="molecule type" value="Genomic_DNA"/>
</dbReference>
<feature type="transmembrane region" description="Helical" evidence="1">
    <location>
        <begin position="75"/>
        <end position="97"/>
    </location>
</feature>
<organism evidence="2 3">
    <name type="scientific">Ceratodon purpureus</name>
    <name type="common">Fire moss</name>
    <name type="synonym">Dicranum purpureum</name>
    <dbReference type="NCBI Taxonomy" id="3225"/>
    <lineage>
        <taxon>Eukaryota</taxon>
        <taxon>Viridiplantae</taxon>
        <taxon>Streptophyta</taxon>
        <taxon>Embryophyta</taxon>
        <taxon>Bryophyta</taxon>
        <taxon>Bryophytina</taxon>
        <taxon>Bryopsida</taxon>
        <taxon>Dicranidae</taxon>
        <taxon>Pseudoditrichales</taxon>
        <taxon>Ditrichaceae</taxon>
        <taxon>Ceratodon</taxon>
    </lineage>
</organism>
<evidence type="ECO:0000313" key="2">
    <source>
        <dbReference type="EMBL" id="KAG0553358.1"/>
    </source>
</evidence>
<keyword evidence="1" id="KW-0472">Membrane</keyword>
<evidence type="ECO:0000256" key="1">
    <source>
        <dbReference type="SAM" id="Phobius"/>
    </source>
</evidence>
<keyword evidence="1" id="KW-1133">Transmembrane helix</keyword>
<comment type="caution">
    <text evidence="2">The sequence shown here is derived from an EMBL/GenBank/DDBJ whole genome shotgun (WGS) entry which is preliminary data.</text>
</comment>
<keyword evidence="3" id="KW-1185">Reference proteome</keyword>
<name>A0A8T0G676_CERPU</name>
<dbReference type="Proteomes" id="UP000822688">
    <property type="component" value="Chromosome 12"/>
</dbReference>
<gene>
    <name evidence="2" type="ORF">KC19_12G005100</name>
</gene>
<dbReference type="AlphaFoldDB" id="A0A8T0G676"/>
<proteinExistence type="predicted"/>
<reference evidence="2" key="1">
    <citation type="submission" date="2020-06" db="EMBL/GenBank/DDBJ databases">
        <title>WGS assembly of Ceratodon purpureus strain R40.</title>
        <authorList>
            <person name="Carey S.B."/>
            <person name="Jenkins J."/>
            <person name="Shu S."/>
            <person name="Lovell J.T."/>
            <person name="Sreedasyam A."/>
            <person name="Maumus F."/>
            <person name="Tiley G.P."/>
            <person name="Fernandez-Pozo N."/>
            <person name="Barry K."/>
            <person name="Chen C."/>
            <person name="Wang M."/>
            <person name="Lipzen A."/>
            <person name="Daum C."/>
            <person name="Saski C.A."/>
            <person name="Payton A.C."/>
            <person name="Mcbreen J.C."/>
            <person name="Conrad R.E."/>
            <person name="Kollar L.M."/>
            <person name="Olsson S."/>
            <person name="Huttunen S."/>
            <person name="Landis J.B."/>
            <person name="Wickett N.J."/>
            <person name="Johnson M.G."/>
            <person name="Rensing S.A."/>
            <person name="Grimwood J."/>
            <person name="Schmutz J."/>
            <person name="Mcdaniel S.F."/>
        </authorList>
    </citation>
    <scope>NUCLEOTIDE SEQUENCE</scope>
    <source>
        <strain evidence="2">R40</strain>
    </source>
</reference>
<keyword evidence="1" id="KW-0812">Transmembrane</keyword>
<sequence length="108" mass="11770">MSTWKNTKLLQRRKETCRGSVCTEIHTTVREGALIAVTLPPRPPASAKTKAVDSLPRVVQCPLGQKRHSFHGFQVLQVLLSTSICLILGGSSTSWSIPGTQKPMSSRS</sequence>
<protein>
    <submittedName>
        <fullName evidence="2">Uncharacterized protein</fullName>
    </submittedName>
</protein>